<feature type="domain" description="Quinate/shikimate 5-dehydrogenase/glutamyl-tRNA reductase" evidence="5">
    <location>
        <begin position="187"/>
        <end position="307"/>
    </location>
</feature>
<dbReference type="GO" id="GO:0008883">
    <property type="term" value="F:glutamyl-tRNA reductase activity"/>
    <property type="evidence" value="ECO:0007669"/>
    <property type="project" value="UniProtKB-UniRule"/>
</dbReference>
<feature type="active site" description="Nucleophile" evidence="4">
    <location>
        <position position="51"/>
    </location>
</feature>
<dbReference type="EMBL" id="CP053085">
    <property type="protein sequence ID" value="QJR38015.1"/>
    <property type="molecule type" value="Genomic_DNA"/>
</dbReference>
<feature type="binding site" evidence="4">
    <location>
        <begin position="193"/>
        <end position="198"/>
    </location>
    <ligand>
        <name>NADP(+)</name>
        <dbReference type="ChEBI" id="CHEBI:58349"/>
    </ligand>
</feature>
<comment type="miscellaneous">
    <text evidence="4">During catalysis, the active site Cys acts as a nucleophile attacking the alpha-carbonyl group of tRNA-bound glutamate with the formation of a thioester intermediate between enzyme and glutamate, and the concomitant release of tRNA(Glu). The thioester intermediate is finally reduced by direct hydride transfer from NADPH, to form the product GSA.</text>
</comment>
<dbReference type="Proteomes" id="UP000500938">
    <property type="component" value="Chromosome"/>
</dbReference>
<dbReference type="Gene3D" id="3.30.460.30">
    <property type="entry name" value="Glutamyl-tRNA reductase, N-terminal domain"/>
    <property type="match status" value="1"/>
</dbReference>
<proteinExistence type="inferred from homology"/>
<feature type="binding site" evidence="4">
    <location>
        <position position="114"/>
    </location>
    <ligand>
        <name>substrate</name>
    </ligand>
</feature>
<comment type="subunit">
    <text evidence="4">Homodimer.</text>
</comment>
<feature type="binding site" evidence="4">
    <location>
        <position position="103"/>
    </location>
    <ligand>
        <name>substrate</name>
    </ligand>
</feature>
<reference evidence="7 8" key="1">
    <citation type="submission" date="2020-05" db="EMBL/GenBank/DDBJ databases">
        <title>Complete genome sequence of Gemmatimonas greenlandica TET16.</title>
        <authorList>
            <person name="Zeng Y."/>
        </authorList>
    </citation>
    <scope>NUCLEOTIDE SEQUENCE [LARGE SCALE GENOMIC DNA]</scope>
    <source>
        <strain evidence="7 8">TET16</strain>
    </source>
</reference>
<evidence type="ECO:0000256" key="1">
    <source>
        <dbReference type="ARBA" id="ARBA00022857"/>
    </source>
</evidence>
<feature type="binding site" evidence="4">
    <location>
        <begin position="50"/>
        <end position="53"/>
    </location>
    <ligand>
        <name>substrate</name>
    </ligand>
</feature>
<keyword evidence="2 4" id="KW-0560">Oxidoreductase</keyword>
<dbReference type="Pfam" id="PF01488">
    <property type="entry name" value="Shikimate_DH"/>
    <property type="match status" value="1"/>
</dbReference>
<evidence type="ECO:0000256" key="3">
    <source>
        <dbReference type="ARBA" id="ARBA00023244"/>
    </source>
</evidence>
<dbReference type="InterPro" id="IPR000343">
    <property type="entry name" value="4pyrrol_synth_GluRdtase"/>
</dbReference>
<dbReference type="SUPFAM" id="SSF51735">
    <property type="entry name" value="NAD(P)-binding Rossmann-fold domains"/>
    <property type="match status" value="1"/>
</dbReference>
<dbReference type="KEGG" id="ggr:HKW67_22030"/>
<dbReference type="Pfam" id="PF05201">
    <property type="entry name" value="GlutR_N"/>
    <property type="match status" value="1"/>
</dbReference>
<keyword evidence="8" id="KW-1185">Reference proteome</keyword>
<dbReference type="PANTHER" id="PTHR43013:SF1">
    <property type="entry name" value="GLUTAMYL-TRNA REDUCTASE"/>
    <property type="match status" value="1"/>
</dbReference>
<accession>A0A6M4IUZ0</accession>
<evidence type="ECO:0000256" key="4">
    <source>
        <dbReference type="HAMAP-Rule" id="MF_00087"/>
    </source>
</evidence>
<keyword evidence="1 4" id="KW-0521">NADP</keyword>
<feature type="site" description="Important for activity" evidence="4">
    <location>
        <position position="93"/>
    </location>
</feature>
<evidence type="ECO:0000313" key="7">
    <source>
        <dbReference type="EMBL" id="QJR38015.1"/>
    </source>
</evidence>
<evidence type="ECO:0000259" key="5">
    <source>
        <dbReference type="Pfam" id="PF01488"/>
    </source>
</evidence>
<comment type="domain">
    <text evidence="4">Possesses an unusual extended V-shaped dimeric structure with each monomer consisting of three distinct domains arranged along a curved 'spinal' alpha-helix. The N-terminal catalytic domain specifically recognizes the glutamate moiety of the substrate. The second domain is the NADPH-binding domain, and the third C-terminal domain is responsible for dimerization.</text>
</comment>
<dbReference type="InterPro" id="IPR006151">
    <property type="entry name" value="Shikm_DH/Glu-tRNA_Rdtase"/>
</dbReference>
<dbReference type="Gene3D" id="3.40.50.720">
    <property type="entry name" value="NAD(P)-binding Rossmann-like Domain"/>
    <property type="match status" value="1"/>
</dbReference>
<dbReference type="InterPro" id="IPR015895">
    <property type="entry name" value="4pyrrol_synth_GluRdtase_N"/>
</dbReference>
<dbReference type="AlphaFoldDB" id="A0A6M4IUZ0"/>
<dbReference type="UniPathway" id="UPA00251">
    <property type="reaction ID" value="UER00316"/>
</dbReference>
<dbReference type="GO" id="GO:0050661">
    <property type="term" value="F:NADP binding"/>
    <property type="evidence" value="ECO:0007669"/>
    <property type="project" value="InterPro"/>
</dbReference>
<dbReference type="RefSeq" id="WP_171227452.1">
    <property type="nucleotide sequence ID" value="NZ_CP053085.1"/>
</dbReference>
<gene>
    <name evidence="4" type="primary">hemA</name>
    <name evidence="7" type="ORF">HKW67_22030</name>
</gene>
<keyword evidence="3 4" id="KW-0627">Porphyrin biosynthesis</keyword>
<comment type="catalytic activity">
    <reaction evidence="4">
        <text>(S)-4-amino-5-oxopentanoate + tRNA(Glu) + NADP(+) = L-glutamyl-tRNA(Glu) + NADPH + H(+)</text>
        <dbReference type="Rhea" id="RHEA:12344"/>
        <dbReference type="Rhea" id="RHEA-COMP:9663"/>
        <dbReference type="Rhea" id="RHEA-COMP:9680"/>
        <dbReference type="ChEBI" id="CHEBI:15378"/>
        <dbReference type="ChEBI" id="CHEBI:57501"/>
        <dbReference type="ChEBI" id="CHEBI:57783"/>
        <dbReference type="ChEBI" id="CHEBI:58349"/>
        <dbReference type="ChEBI" id="CHEBI:78442"/>
        <dbReference type="ChEBI" id="CHEBI:78520"/>
        <dbReference type="EC" id="1.2.1.70"/>
    </reaction>
</comment>
<evidence type="ECO:0000313" key="8">
    <source>
        <dbReference type="Proteomes" id="UP000500938"/>
    </source>
</evidence>
<dbReference type="HAMAP" id="MF_00087">
    <property type="entry name" value="Glu_tRNA_reductase"/>
    <property type="match status" value="1"/>
</dbReference>
<protein>
    <recommendedName>
        <fullName evidence="4">Glutamyl-tRNA reductase</fullName>
        <shortName evidence="4">GluTR</shortName>
        <ecNumber evidence="4">1.2.1.70</ecNumber>
    </recommendedName>
</protein>
<comment type="pathway">
    <text evidence="4">Porphyrin-containing compound metabolism; protoporphyrin-IX biosynthesis; 5-aminolevulinate from L-glutamyl-tRNA(Glu): step 1/2.</text>
</comment>
<dbReference type="InterPro" id="IPR036291">
    <property type="entry name" value="NAD(P)-bd_dom_sf"/>
</dbReference>
<evidence type="ECO:0000256" key="2">
    <source>
        <dbReference type="ARBA" id="ARBA00023002"/>
    </source>
</evidence>
<dbReference type="SUPFAM" id="SSF69742">
    <property type="entry name" value="Glutamyl tRNA-reductase catalytic, N-terminal domain"/>
    <property type="match status" value="1"/>
</dbReference>
<name>A0A6M4IUZ0_9BACT</name>
<evidence type="ECO:0000259" key="6">
    <source>
        <dbReference type="Pfam" id="PF05201"/>
    </source>
</evidence>
<feature type="binding site" evidence="4">
    <location>
        <begin position="108"/>
        <end position="110"/>
    </location>
    <ligand>
        <name>substrate</name>
    </ligand>
</feature>
<sequence>MFLLPFHLIGCSHEQSDVDAVGRLRILPAELPVQLEALRAVGIPAVVVSTCHRTELYWWGDHDPSAWFDALLVERGVSDVQLDRKHADLAVRHLFAVSAGMCSARFGEPEILGQVRRAWSTSRDLGATNALLDSVFRHAVDAARHIRAAIGSQANASLGVRVHEALLELVATQRAESSSPDDAEAPCRVLVIGAGDAARTVVAALTHAPGETELVVRVTSRTDSRAAVLAYAHGLSHVAWSARDHAIAASDVVIFAAHSTTPIVTSVQARALLRDGNTTPIWIDLGVPPNVGNAADLPDAVQYVDLDWLALFSGDVHGTSDVTARAQIALQRELARFAGVMHRRQVGARLALLEQRAVDAARAAFDSHALAAGDSPNVEHAADAMARRVTRLLLRELTALSA</sequence>
<dbReference type="InterPro" id="IPR036343">
    <property type="entry name" value="GluRdtase_N_sf"/>
</dbReference>
<organism evidence="7 8">
    <name type="scientific">Gemmatimonas groenlandica</name>
    <dbReference type="NCBI Taxonomy" id="2732249"/>
    <lineage>
        <taxon>Bacteria</taxon>
        <taxon>Pseudomonadati</taxon>
        <taxon>Gemmatimonadota</taxon>
        <taxon>Gemmatimonadia</taxon>
        <taxon>Gemmatimonadales</taxon>
        <taxon>Gemmatimonadaceae</taxon>
        <taxon>Gemmatimonas</taxon>
    </lineage>
</organism>
<dbReference type="GO" id="GO:0019353">
    <property type="term" value="P:protoporphyrinogen IX biosynthetic process from glutamate"/>
    <property type="evidence" value="ECO:0007669"/>
    <property type="project" value="TreeGrafter"/>
</dbReference>
<comment type="function">
    <text evidence="4">Catalyzes the NADPH-dependent reduction of glutamyl-tRNA(Glu) to glutamate 1-semialdehyde (GSA).</text>
</comment>
<feature type="domain" description="Glutamyl-tRNA reductase N-terminal" evidence="6">
    <location>
        <begin position="9"/>
        <end position="148"/>
    </location>
</feature>
<comment type="similarity">
    <text evidence="4">Belongs to the glutamyl-tRNA reductase family.</text>
</comment>
<dbReference type="EC" id="1.2.1.70" evidence="4"/>
<dbReference type="PANTHER" id="PTHR43013">
    <property type="entry name" value="GLUTAMYL-TRNA REDUCTASE"/>
    <property type="match status" value="1"/>
</dbReference>